<feature type="compositionally biased region" description="Basic and acidic residues" evidence="1">
    <location>
        <begin position="288"/>
        <end position="300"/>
    </location>
</feature>
<feature type="region of interest" description="Disordered" evidence="1">
    <location>
        <begin position="173"/>
        <end position="207"/>
    </location>
</feature>
<feature type="compositionally biased region" description="Low complexity" evidence="1">
    <location>
        <begin position="135"/>
        <end position="146"/>
    </location>
</feature>
<feature type="compositionally biased region" description="Acidic residues" evidence="1">
    <location>
        <begin position="187"/>
        <end position="207"/>
    </location>
</feature>
<feature type="region of interest" description="Disordered" evidence="1">
    <location>
        <begin position="357"/>
        <end position="397"/>
    </location>
</feature>
<evidence type="ECO:0000313" key="2">
    <source>
        <dbReference type="EMBL" id="KAG0253096.1"/>
    </source>
</evidence>
<dbReference type="OrthoDB" id="2365484at2759"/>
<organism evidence="2 3">
    <name type="scientific">Actinomortierella ambigua</name>
    <dbReference type="NCBI Taxonomy" id="1343610"/>
    <lineage>
        <taxon>Eukaryota</taxon>
        <taxon>Fungi</taxon>
        <taxon>Fungi incertae sedis</taxon>
        <taxon>Mucoromycota</taxon>
        <taxon>Mortierellomycotina</taxon>
        <taxon>Mortierellomycetes</taxon>
        <taxon>Mortierellales</taxon>
        <taxon>Mortierellaceae</taxon>
        <taxon>Actinomortierella</taxon>
    </lineage>
</organism>
<dbReference type="AlphaFoldDB" id="A0A9P6TZE6"/>
<accession>A0A9P6TZE6</accession>
<reference evidence="2" key="1">
    <citation type="journal article" date="2020" name="Fungal Divers.">
        <title>Resolving the Mortierellaceae phylogeny through synthesis of multi-gene phylogenetics and phylogenomics.</title>
        <authorList>
            <person name="Vandepol N."/>
            <person name="Liber J."/>
            <person name="Desiro A."/>
            <person name="Na H."/>
            <person name="Kennedy M."/>
            <person name="Barry K."/>
            <person name="Grigoriev I.V."/>
            <person name="Miller A.N."/>
            <person name="O'Donnell K."/>
            <person name="Stajich J.E."/>
            <person name="Bonito G."/>
        </authorList>
    </citation>
    <scope>NUCLEOTIDE SEQUENCE</scope>
    <source>
        <strain evidence="2">BC1065</strain>
    </source>
</reference>
<dbReference type="Proteomes" id="UP000807716">
    <property type="component" value="Unassembled WGS sequence"/>
</dbReference>
<feature type="region of interest" description="Disordered" evidence="1">
    <location>
        <begin position="272"/>
        <end position="338"/>
    </location>
</feature>
<feature type="compositionally biased region" description="Low complexity" evidence="1">
    <location>
        <begin position="371"/>
        <end position="397"/>
    </location>
</feature>
<gene>
    <name evidence="2" type="ORF">DFQ27_007653</name>
</gene>
<evidence type="ECO:0000313" key="3">
    <source>
        <dbReference type="Proteomes" id="UP000807716"/>
    </source>
</evidence>
<feature type="compositionally biased region" description="Pro residues" evidence="1">
    <location>
        <begin position="358"/>
        <end position="370"/>
    </location>
</feature>
<comment type="caution">
    <text evidence="2">The sequence shown here is derived from an EMBL/GenBank/DDBJ whole genome shotgun (WGS) entry which is preliminary data.</text>
</comment>
<dbReference type="EMBL" id="JAAAJB010000608">
    <property type="protein sequence ID" value="KAG0253096.1"/>
    <property type="molecule type" value="Genomic_DNA"/>
</dbReference>
<proteinExistence type="predicted"/>
<protein>
    <submittedName>
        <fullName evidence="2">Uncharacterized protein</fullName>
    </submittedName>
</protein>
<keyword evidence="3" id="KW-1185">Reference proteome</keyword>
<sequence length="547" mass="59239">MDTLSHDRTSLSSPEGDEWELIENGPRKSIDQLWDEVYDYRRKLQQEQLALAQSLPVHASAPTSSFLNMTSAGSNHHDPSHLLTDDYYYEDDGYTLAFRNHSNSMATASSSLSRTRPFQRQAPRRRNTLSGGTASSGMSHSYSPSSSTAFSHHRYHSWSEYDDSVDQRGLRRNGHSDFYDLPVVEECRDDEEEDEDEEDSHENDDEYNEDEYHTHAHAHAHVSLDLDDEDALSGGGPSGSAMAGLLLDDTMVSLGDYYSSLATSLTSLTSELDEQQKQQEQLQKQQHQQKDLQKSSDSRSRSSSTSSSAGGFGPSSKKLATLALPPPPSSTSSSSTIEPSSACGLPFLPKANAKAAQLPPPITLPPPPPATSTAAVSPLSPCTMSSSSSSSTSSSPLSPCPLASSDYAIYSALSSPLSPLPCTCNGSSSSSSFGTSLARLPFSSTPSPTSLLPNTDHNPSCALHWQQSARLDPTTVFASKNRTRVEPGAAMGLLRSYLLAFTTGDSHSQSQGRKNHRVVSGMKAATYGYHKHPQHAKPTKRLSLPFF</sequence>
<feature type="compositionally biased region" description="Low complexity" evidence="1">
    <location>
        <begin position="106"/>
        <end position="116"/>
    </location>
</feature>
<evidence type="ECO:0000256" key="1">
    <source>
        <dbReference type="SAM" id="MobiDB-lite"/>
    </source>
</evidence>
<name>A0A9P6TZE6_9FUNG</name>
<feature type="region of interest" description="Disordered" evidence="1">
    <location>
        <begin position="106"/>
        <end position="146"/>
    </location>
</feature>